<dbReference type="RefSeq" id="WP_150927022.1">
    <property type="nucleotide sequence ID" value="NZ_CP044232.1"/>
</dbReference>
<evidence type="ECO:0000313" key="4">
    <source>
        <dbReference type="Proteomes" id="UP000325516"/>
    </source>
</evidence>
<dbReference type="Gene3D" id="3.40.50.1820">
    <property type="entry name" value="alpha/beta hydrolase"/>
    <property type="match status" value="1"/>
</dbReference>
<keyword evidence="1 3" id="KW-0378">Hydrolase</keyword>
<dbReference type="PRINTS" id="PR00111">
    <property type="entry name" value="ABHYDROLASE"/>
</dbReference>
<dbReference type="Proteomes" id="UP000325516">
    <property type="component" value="Chromosome"/>
</dbReference>
<proteinExistence type="predicted"/>
<dbReference type="InterPro" id="IPR029058">
    <property type="entry name" value="AB_hydrolase_fold"/>
</dbReference>
<protein>
    <submittedName>
        <fullName evidence="3">Alpha/beta fold hydrolase</fullName>
    </submittedName>
</protein>
<evidence type="ECO:0000313" key="3">
    <source>
        <dbReference type="EMBL" id="QEW04691.1"/>
    </source>
</evidence>
<reference evidence="4" key="1">
    <citation type="submission" date="2019-09" db="EMBL/GenBank/DDBJ databases">
        <title>Mumia zhuanghuii sp. nov. isolated from the intestinal contents of plateau pika (Ochotona curzoniae) in the Qinghai-Tibet plateau of China.</title>
        <authorList>
            <person name="Tian Z."/>
        </authorList>
    </citation>
    <scope>NUCLEOTIDE SEQUENCE [LARGE SCALE GENOMIC DNA]</scope>
    <source>
        <strain evidence="4">L-031</strain>
    </source>
</reference>
<dbReference type="AlphaFoldDB" id="A0A5J6L8E9"/>
<feature type="domain" description="AB hydrolase-1" evidence="2">
    <location>
        <begin position="33"/>
        <end position="268"/>
    </location>
</feature>
<dbReference type="Pfam" id="PF00561">
    <property type="entry name" value="Abhydrolase_1"/>
    <property type="match status" value="1"/>
</dbReference>
<dbReference type="GO" id="GO:0016020">
    <property type="term" value="C:membrane"/>
    <property type="evidence" value="ECO:0007669"/>
    <property type="project" value="TreeGrafter"/>
</dbReference>
<dbReference type="KEGG" id="mlz:F6J85_17460"/>
<sequence>MSPNPNPNPNHLDLDDQEITYAEASGGVAHATPLVFLHGGAVDRRMWNPQLDAFPERRVIAPDARGHGGSSDADVPYRLADDVVDLLDALGIEQAVLAGLSMGGGTAVDVALEYPDRVAALVVSGTGTSEPAYDDPWCLSALQRWRSAEQQGDLEGWIDGFMAFTSGPERTREELNREVWDLVETMARETLAHHLRLDGNGVPLPPVPPTPVADTWDRLRAIHVPVLALCGAQDGKDHLRMGRRLASSVQQGEFVITPGAHYPNLEDPAAFTAAMRGFLSRHGL</sequence>
<dbReference type="GO" id="GO:0016787">
    <property type="term" value="F:hydrolase activity"/>
    <property type="evidence" value="ECO:0007669"/>
    <property type="project" value="UniProtKB-KW"/>
</dbReference>
<dbReference type="InterPro" id="IPR050266">
    <property type="entry name" value="AB_hydrolase_sf"/>
</dbReference>
<dbReference type="PANTHER" id="PTHR43798">
    <property type="entry name" value="MONOACYLGLYCEROL LIPASE"/>
    <property type="match status" value="1"/>
</dbReference>
<evidence type="ECO:0000259" key="2">
    <source>
        <dbReference type="Pfam" id="PF00561"/>
    </source>
</evidence>
<gene>
    <name evidence="3" type="ORF">F6J85_17460</name>
</gene>
<dbReference type="EMBL" id="CP044232">
    <property type="protein sequence ID" value="QEW04691.1"/>
    <property type="molecule type" value="Genomic_DNA"/>
</dbReference>
<dbReference type="SUPFAM" id="SSF53474">
    <property type="entry name" value="alpha/beta-Hydrolases"/>
    <property type="match status" value="1"/>
</dbReference>
<dbReference type="InterPro" id="IPR000639">
    <property type="entry name" value="Epox_hydrolase-like"/>
</dbReference>
<dbReference type="InterPro" id="IPR000073">
    <property type="entry name" value="AB_hydrolase_1"/>
</dbReference>
<evidence type="ECO:0000256" key="1">
    <source>
        <dbReference type="ARBA" id="ARBA00022801"/>
    </source>
</evidence>
<dbReference type="PRINTS" id="PR00412">
    <property type="entry name" value="EPOXHYDRLASE"/>
</dbReference>
<accession>A0A5J6L8E9</accession>
<name>A0A5J6L8E9_9MICO</name>
<organism evidence="3 4">
    <name type="scientific">Microbacterium lushaniae</name>
    <dbReference type="NCBI Taxonomy" id="2614639"/>
    <lineage>
        <taxon>Bacteria</taxon>
        <taxon>Bacillati</taxon>
        <taxon>Actinomycetota</taxon>
        <taxon>Actinomycetes</taxon>
        <taxon>Micrococcales</taxon>
        <taxon>Microbacteriaceae</taxon>
        <taxon>Microbacterium</taxon>
    </lineage>
</organism>
<keyword evidence="4" id="KW-1185">Reference proteome</keyword>
<dbReference type="PANTHER" id="PTHR43798:SF31">
    <property type="entry name" value="AB HYDROLASE SUPERFAMILY PROTEIN YCLE"/>
    <property type="match status" value="1"/>
</dbReference>